<sequence length="118" mass="13428">DEGTSSFKDQAVEVTRITFNSNKVERTIQRGKCLGHSSTGSTMYAGMDTASGELVAVAEWVMQWRNFGRRPNAVDKEEDKEGAGHLKQILSIEQETSALFRLNHPNLIRYLAWRHQYQ</sequence>
<dbReference type="EMBL" id="HACG01015574">
    <property type="protein sequence ID" value="CEK62439.1"/>
    <property type="molecule type" value="Transcribed_RNA"/>
</dbReference>
<accession>A0A0B6Z1L7</accession>
<gene>
    <name evidence="1" type="primary">ORF45175</name>
</gene>
<organism evidence="1">
    <name type="scientific">Arion vulgaris</name>
    <dbReference type="NCBI Taxonomy" id="1028688"/>
    <lineage>
        <taxon>Eukaryota</taxon>
        <taxon>Metazoa</taxon>
        <taxon>Spiralia</taxon>
        <taxon>Lophotrochozoa</taxon>
        <taxon>Mollusca</taxon>
        <taxon>Gastropoda</taxon>
        <taxon>Heterobranchia</taxon>
        <taxon>Euthyneura</taxon>
        <taxon>Panpulmonata</taxon>
        <taxon>Eupulmonata</taxon>
        <taxon>Stylommatophora</taxon>
        <taxon>Helicina</taxon>
        <taxon>Arionoidea</taxon>
        <taxon>Arionidae</taxon>
        <taxon>Arion</taxon>
    </lineage>
</organism>
<protein>
    <submittedName>
        <fullName evidence="1">Uncharacterized protein</fullName>
    </submittedName>
</protein>
<feature type="non-terminal residue" evidence="1">
    <location>
        <position position="118"/>
    </location>
</feature>
<feature type="non-terminal residue" evidence="1">
    <location>
        <position position="1"/>
    </location>
</feature>
<dbReference type="AlphaFoldDB" id="A0A0B6Z1L7"/>
<evidence type="ECO:0000313" key="1">
    <source>
        <dbReference type="EMBL" id="CEK62439.1"/>
    </source>
</evidence>
<dbReference type="Gene3D" id="3.30.200.20">
    <property type="entry name" value="Phosphorylase Kinase, domain 1"/>
    <property type="match status" value="1"/>
</dbReference>
<reference evidence="1" key="1">
    <citation type="submission" date="2014-12" db="EMBL/GenBank/DDBJ databases">
        <title>Insight into the proteome of Arion vulgaris.</title>
        <authorList>
            <person name="Aradska J."/>
            <person name="Bulat T."/>
            <person name="Smidak R."/>
            <person name="Sarate P."/>
            <person name="Gangsoo J."/>
            <person name="Sialana F."/>
            <person name="Bilban M."/>
            <person name="Lubec G."/>
        </authorList>
    </citation>
    <scope>NUCLEOTIDE SEQUENCE</scope>
    <source>
        <tissue evidence="1">Skin</tissue>
    </source>
</reference>
<name>A0A0B6Z1L7_9EUPU</name>
<proteinExistence type="predicted"/>